<sequence length="106" mass="11335">MTKALFPAGGGPVAAADPAAPDATKAADPKLLKAAQDFEAMTIAQLLQPMFDTVHPSDGFFGGGAGEETFRPMLVSEMAKEMERHGGIGLAQPVYDEMLRMQEKRR</sequence>
<dbReference type="Pfam" id="PF10135">
    <property type="entry name" value="Rod-binding"/>
    <property type="match status" value="1"/>
</dbReference>
<evidence type="ECO:0000313" key="4">
    <source>
        <dbReference type="Proteomes" id="UP001524547"/>
    </source>
</evidence>
<evidence type="ECO:0000256" key="1">
    <source>
        <dbReference type="SAM" id="MobiDB-lite"/>
    </source>
</evidence>
<organism evidence="3 4">
    <name type="scientific">Rhizosaccharibacter radicis</name>
    <dbReference type="NCBI Taxonomy" id="2782605"/>
    <lineage>
        <taxon>Bacteria</taxon>
        <taxon>Pseudomonadati</taxon>
        <taxon>Pseudomonadota</taxon>
        <taxon>Alphaproteobacteria</taxon>
        <taxon>Acetobacterales</taxon>
        <taxon>Acetobacteraceae</taxon>
        <taxon>Rhizosaccharibacter</taxon>
    </lineage>
</organism>
<feature type="domain" description="Flagellar protein FlgJ N-terminal" evidence="2">
    <location>
        <begin position="49"/>
        <end position="95"/>
    </location>
</feature>
<evidence type="ECO:0000259" key="2">
    <source>
        <dbReference type="Pfam" id="PF10135"/>
    </source>
</evidence>
<feature type="compositionally biased region" description="Low complexity" evidence="1">
    <location>
        <begin position="13"/>
        <end position="23"/>
    </location>
</feature>
<accession>A0ABT1W012</accession>
<name>A0ABT1W012_9PROT</name>
<dbReference type="Proteomes" id="UP001524547">
    <property type="component" value="Unassembled WGS sequence"/>
</dbReference>
<dbReference type="EMBL" id="JAMZEJ010000008">
    <property type="protein sequence ID" value="MCQ8241939.1"/>
    <property type="molecule type" value="Genomic_DNA"/>
</dbReference>
<dbReference type="RefSeq" id="WP_422920686.1">
    <property type="nucleotide sequence ID" value="NZ_JAMZEJ010000008.1"/>
</dbReference>
<gene>
    <name evidence="3" type="ORF">NFI88_13955</name>
</gene>
<feature type="region of interest" description="Disordered" evidence="1">
    <location>
        <begin position="1"/>
        <end position="23"/>
    </location>
</feature>
<proteinExistence type="predicted"/>
<dbReference type="InterPro" id="IPR019301">
    <property type="entry name" value="Flagellar_prot_FlgJ_N"/>
</dbReference>
<evidence type="ECO:0000313" key="3">
    <source>
        <dbReference type="EMBL" id="MCQ8241939.1"/>
    </source>
</evidence>
<protein>
    <submittedName>
        <fullName evidence="3">Rod-binding protein</fullName>
    </submittedName>
</protein>
<comment type="caution">
    <text evidence="3">The sequence shown here is derived from an EMBL/GenBank/DDBJ whole genome shotgun (WGS) entry which is preliminary data.</text>
</comment>
<keyword evidence="4" id="KW-1185">Reference proteome</keyword>
<reference evidence="3 4" key="1">
    <citation type="submission" date="2022-06" db="EMBL/GenBank/DDBJ databases">
        <title>Rhizosaccharibacter gen. nov. sp. nov. KSS12, endophytic bacteria isolated from sugarcane.</title>
        <authorList>
            <person name="Pitiwittayakul N."/>
        </authorList>
    </citation>
    <scope>NUCLEOTIDE SEQUENCE [LARGE SCALE GENOMIC DNA]</scope>
    <source>
        <strain evidence="3 4">KSS12</strain>
    </source>
</reference>